<dbReference type="EMBL" id="JAFEVO010000001">
    <property type="protein sequence ID" value="MBS3182942.1"/>
    <property type="molecule type" value="Genomic_DNA"/>
</dbReference>
<evidence type="ECO:0000256" key="1">
    <source>
        <dbReference type="ARBA" id="ARBA00004651"/>
    </source>
</evidence>
<evidence type="ECO:0000256" key="4">
    <source>
        <dbReference type="ARBA" id="ARBA00022692"/>
    </source>
</evidence>
<dbReference type="InterPro" id="IPR035906">
    <property type="entry name" value="MetI-like_sf"/>
</dbReference>
<feature type="domain" description="ABC transmembrane type-1" evidence="8">
    <location>
        <begin position="99"/>
        <end position="307"/>
    </location>
</feature>
<evidence type="ECO:0000256" key="3">
    <source>
        <dbReference type="ARBA" id="ARBA00022475"/>
    </source>
</evidence>
<dbReference type="PANTHER" id="PTHR43163:SF6">
    <property type="entry name" value="DIPEPTIDE TRANSPORT SYSTEM PERMEASE PROTEIN DPPB-RELATED"/>
    <property type="match status" value="1"/>
</dbReference>
<gene>
    <name evidence="9" type="ORF">JSQ98_12175</name>
</gene>
<evidence type="ECO:0000256" key="6">
    <source>
        <dbReference type="ARBA" id="ARBA00023136"/>
    </source>
</evidence>
<dbReference type="SUPFAM" id="SSF161098">
    <property type="entry name" value="MetI-like"/>
    <property type="match status" value="1"/>
</dbReference>
<evidence type="ECO:0000256" key="7">
    <source>
        <dbReference type="RuleBase" id="RU363032"/>
    </source>
</evidence>
<keyword evidence="2 7" id="KW-0813">Transport</keyword>
<dbReference type="Gene3D" id="1.10.3720.10">
    <property type="entry name" value="MetI-like"/>
    <property type="match status" value="1"/>
</dbReference>
<name>A0ABS5M709_9MICO</name>
<keyword evidence="10" id="KW-1185">Reference proteome</keyword>
<dbReference type="Proteomes" id="UP000811492">
    <property type="component" value="Unassembled WGS sequence"/>
</dbReference>
<evidence type="ECO:0000259" key="8">
    <source>
        <dbReference type="PROSITE" id="PS50928"/>
    </source>
</evidence>
<feature type="transmembrane region" description="Helical" evidence="7">
    <location>
        <begin position="242"/>
        <end position="264"/>
    </location>
</feature>
<evidence type="ECO:0000256" key="2">
    <source>
        <dbReference type="ARBA" id="ARBA00022448"/>
    </source>
</evidence>
<dbReference type="RefSeq" id="WP_211649915.1">
    <property type="nucleotide sequence ID" value="NZ_JAFEVO010000001.1"/>
</dbReference>
<feature type="transmembrane region" description="Helical" evidence="7">
    <location>
        <begin position="284"/>
        <end position="310"/>
    </location>
</feature>
<feature type="transmembrane region" description="Helical" evidence="7">
    <location>
        <begin position="137"/>
        <end position="160"/>
    </location>
</feature>
<dbReference type="InterPro" id="IPR045621">
    <property type="entry name" value="BPD_transp_1_N"/>
</dbReference>
<dbReference type="PROSITE" id="PS50928">
    <property type="entry name" value="ABC_TM1"/>
    <property type="match status" value="1"/>
</dbReference>
<keyword evidence="3" id="KW-1003">Cell membrane</keyword>
<dbReference type="CDD" id="cd06261">
    <property type="entry name" value="TM_PBP2"/>
    <property type="match status" value="1"/>
</dbReference>
<comment type="similarity">
    <text evidence="7">Belongs to the binding-protein-dependent transport system permease family.</text>
</comment>
<feature type="transmembrane region" description="Helical" evidence="7">
    <location>
        <begin position="180"/>
        <end position="200"/>
    </location>
</feature>
<evidence type="ECO:0000256" key="5">
    <source>
        <dbReference type="ARBA" id="ARBA00022989"/>
    </source>
</evidence>
<dbReference type="InterPro" id="IPR000515">
    <property type="entry name" value="MetI-like"/>
</dbReference>
<dbReference type="Pfam" id="PF00528">
    <property type="entry name" value="BPD_transp_1"/>
    <property type="match status" value="1"/>
</dbReference>
<accession>A0ABS5M709</accession>
<protein>
    <submittedName>
        <fullName evidence="9">ABC transporter permease</fullName>
    </submittedName>
</protein>
<keyword evidence="6 7" id="KW-0472">Membrane</keyword>
<feature type="transmembrane region" description="Helical" evidence="7">
    <location>
        <begin position="9"/>
        <end position="30"/>
    </location>
</feature>
<keyword evidence="4 7" id="KW-0812">Transmembrane</keyword>
<comment type="subcellular location">
    <subcellularLocation>
        <location evidence="1 7">Cell membrane</location>
        <topology evidence="1 7">Multi-pass membrane protein</topology>
    </subcellularLocation>
</comment>
<feature type="transmembrane region" description="Helical" evidence="7">
    <location>
        <begin position="103"/>
        <end position="125"/>
    </location>
</feature>
<dbReference type="Pfam" id="PF19300">
    <property type="entry name" value="BPD_transp_1_N"/>
    <property type="match status" value="1"/>
</dbReference>
<evidence type="ECO:0000313" key="9">
    <source>
        <dbReference type="EMBL" id="MBS3182942.1"/>
    </source>
</evidence>
<proteinExistence type="inferred from homology"/>
<comment type="caution">
    <text evidence="9">The sequence shown here is derived from an EMBL/GenBank/DDBJ whole genome shotgun (WGS) entry which is preliminary data.</text>
</comment>
<organism evidence="9 10">
    <name type="scientific">Leucobacter manosquensis</name>
    <dbReference type="NCBI Taxonomy" id="2810611"/>
    <lineage>
        <taxon>Bacteria</taxon>
        <taxon>Bacillati</taxon>
        <taxon>Actinomycetota</taxon>
        <taxon>Actinomycetes</taxon>
        <taxon>Micrococcales</taxon>
        <taxon>Microbacteriaceae</taxon>
        <taxon>Leucobacter</taxon>
    </lineage>
</organism>
<sequence>MLAFIARRLAMGVGLVLLVLTLIFSALHFVPGDPAVLLLSVGDGGAPTPEAVDRVREQLGLNQPIFVQYLQFLGGVFTGDLGDSFRTSQPVLEAIGARLPRTLLLVGFATLLSIVFGVALGAIAARRGGWIDTAVTALSSIGVALPVFVFGAVLILLFSITFNWFPAGGYVDIGEDPLGAIWSLALPATSLAVGFSAQIARMTRSAVLEVQGQDWVRTAKSIGLAPFTVFSRHVLRNSLTPVVTVIGIGFGTLLGSTVLVERVFNYPGMSSLLVDGVTNRDYPVVQGIVIVIALMFILINIVVDVIYGILDPRVRRS</sequence>
<evidence type="ECO:0000313" key="10">
    <source>
        <dbReference type="Proteomes" id="UP000811492"/>
    </source>
</evidence>
<dbReference type="PANTHER" id="PTHR43163">
    <property type="entry name" value="DIPEPTIDE TRANSPORT SYSTEM PERMEASE PROTEIN DPPB-RELATED"/>
    <property type="match status" value="1"/>
</dbReference>
<reference evidence="9 10" key="1">
    <citation type="submission" date="2021-02" db="EMBL/GenBank/DDBJ databases">
        <title>Draft genome and description of Leucobacter sp nov strain Marseille-Q4368.</title>
        <authorList>
            <person name="Boxberger M."/>
            <person name="La Scola B."/>
        </authorList>
    </citation>
    <scope>NUCLEOTIDE SEQUENCE [LARGE SCALE GENOMIC DNA]</scope>
    <source>
        <strain evidence="9 10">Marseille-Q4368</strain>
    </source>
</reference>
<keyword evidence="5 7" id="KW-1133">Transmembrane helix</keyword>